<dbReference type="PANTHER" id="PTHR34477">
    <property type="entry name" value="UPF0213 PROTEIN YHBQ"/>
    <property type="match status" value="1"/>
</dbReference>
<dbReference type="PROSITE" id="PS50164">
    <property type="entry name" value="GIY_YIG"/>
    <property type="match status" value="1"/>
</dbReference>
<dbReference type="InterPro" id="IPR000305">
    <property type="entry name" value="GIY-YIG_endonuc"/>
</dbReference>
<dbReference type="CDD" id="cd10449">
    <property type="entry name" value="GIY-YIG_SLX1_like"/>
    <property type="match status" value="1"/>
</dbReference>
<gene>
    <name evidence="3" type="ORF">A3G52_02115</name>
</gene>
<dbReference type="SUPFAM" id="SSF82771">
    <property type="entry name" value="GIY-YIG endonuclease"/>
    <property type="match status" value="1"/>
</dbReference>
<evidence type="ECO:0000256" key="1">
    <source>
        <dbReference type="ARBA" id="ARBA00007435"/>
    </source>
</evidence>
<dbReference type="Proteomes" id="UP000177269">
    <property type="component" value="Unassembled WGS sequence"/>
</dbReference>
<comment type="caution">
    <text evidence="3">The sequence shown here is derived from an EMBL/GenBank/DDBJ whole genome shotgun (WGS) entry which is preliminary data.</text>
</comment>
<evidence type="ECO:0000313" key="3">
    <source>
        <dbReference type="EMBL" id="OHA42711.1"/>
    </source>
</evidence>
<dbReference type="Pfam" id="PF01541">
    <property type="entry name" value="GIY-YIG"/>
    <property type="match status" value="1"/>
</dbReference>
<name>A0A1G2P564_9BACT</name>
<accession>A0A1G2P564</accession>
<dbReference type="InterPro" id="IPR035901">
    <property type="entry name" value="GIY-YIG_endonuc_sf"/>
</dbReference>
<dbReference type="AlphaFoldDB" id="A0A1G2P564"/>
<sequence>MYTTYIIQNNKDHHYYIGSTSDINKRIEQHNSNSNRSTKGRGQWQLVYSEEFDNKKSAWLRERQIKSYKGGNAFKRLVEKIDNI</sequence>
<reference evidence="3 4" key="1">
    <citation type="journal article" date="2016" name="Nat. Commun.">
        <title>Thousands of microbial genomes shed light on interconnected biogeochemical processes in an aquifer system.</title>
        <authorList>
            <person name="Anantharaman K."/>
            <person name="Brown C.T."/>
            <person name="Hug L.A."/>
            <person name="Sharon I."/>
            <person name="Castelle C.J."/>
            <person name="Probst A.J."/>
            <person name="Thomas B.C."/>
            <person name="Singh A."/>
            <person name="Wilkins M.J."/>
            <person name="Karaoz U."/>
            <person name="Brodie E.L."/>
            <person name="Williams K.H."/>
            <person name="Hubbard S.S."/>
            <person name="Banfield J.F."/>
        </authorList>
    </citation>
    <scope>NUCLEOTIDE SEQUENCE [LARGE SCALE GENOMIC DNA]</scope>
</reference>
<organism evidence="3 4">
    <name type="scientific">Candidatus Taylorbacteria bacterium RIFCSPLOWO2_12_FULL_43_20</name>
    <dbReference type="NCBI Taxonomy" id="1802332"/>
    <lineage>
        <taxon>Bacteria</taxon>
        <taxon>Candidatus Tayloriibacteriota</taxon>
    </lineage>
</organism>
<dbReference type="InterPro" id="IPR050190">
    <property type="entry name" value="UPF0213_domain"/>
</dbReference>
<protein>
    <recommendedName>
        <fullName evidence="2">GIY-YIG domain-containing protein</fullName>
    </recommendedName>
</protein>
<dbReference type="Gene3D" id="3.40.1440.10">
    <property type="entry name" value="GIY-YIG endonuclease"/>
    <property type="match status" value="1"/>
</dbReference>
<dbReference type="EMBL" id="MHSK01000007">
    <property type="protein sequence ID" value="OHA42711.1"/>
    <property type="molecule type" value="Genomic_DNA"/>
</dbReference>
<feature type="domain" description="GIY-YIG" evidence="2">
    <location>
        <begin position="1"/>
        <end position="80"/>
    </location>
</feature>
<comment type="similarity">
    <text evidence="1">Belongs to the UPF0213 family.</text>
</comment>
<dbReference type="PANTHER" id="PTHR34477:SF1">
    <property type="entry name" value="UPF0213 PROTEIN YHBQ"/>
    <property type="match status" value="1"/>
</dbReference>
<evidence type="ECO:0000259" key="2">
    <source>
        <dbReference type="PROSITE" id="PS50164"/>
    </source>
</evidence>
<proteinExistence type="inferred from homology"/>
<evidence type="ECO:0000313" key="4">
    <source>
        <dbReference type="Proteomes" id="UP000177269"/>
    </source>
</evidence>